<dbReference type="InterPro" id="IPR014606">
    <property type="entry name" value="Heptose_7-P_kinase"/>
</dbReference>
<feature type="domain" description="GHMP kinase C-terminal" evidence="7">
    <location>
        <begin position="226"/>
        <end position="305"/>
    </location>
</feature>
<dbReference type="GO" id="GO:0005524">
    <property type="term" value="F:ATP binding"/>
    <property type="evidence" value="ECO:0007669"/>
    <property type="project" value="UniProtKB-KW"/>
</dbReference>
<dbReference type="PIRSF" id="PIRSF036406">
    <property type="entry name" value="Hept_kin"/>
    <property type="match status" value="1"/>
</dbReference>
<keyword evidence="1" id="KW-0808">Transferase</keyword>
<dbReference type="InterPro" id="IPR052203">
    <property type="entry name" value="GHMP_Kinase-Related"/>
</dbReference>
<evidence type="ECO:0000313" key="9">
    <source>
        <dbReference type="Proteomes" id="UP000178348"/>
    </source>
</evidence>
<accession>A0A1G2CLT9</accession>
<dbReference type="SUPFAM" id="SSF54211">
    <property type="entry name" value="Ribosomal protein S5 domain 2-like"/>
    <property type="match status" value="1"/>
</dbReference>
<name>A0A1G2CLT9_9BACT</name>
<dbReference type="Pfam" id="PF08544">
    <property type="entry name" value="GHMP_kinases_C"/>
    <property type="match status" value="1"/>
</dbReference>
<dbReference type="EMBL" id="MHLB01000034">
    <property type="protein sequence ID" value="OGZ01621.1"/>
    <property type="molecule type" value="Genomic_DNA"/>
</dbReference>
<dbReference type="PANTHER" id="PTHR32463">
    <property type="entry name" value="L-FUCOSE KINASE"/>
    <property type="match status" value="1"/>
</dbReference>
<dbReference type="Pfam" id="PF00288">
    <property type="entry name" value="GHMP_kinases_N"/>
    <property type="match status" value="1"/>
</dbReference>
<organism evidence="8 9">
    <name type="scientific">Candidatus Liptonbacteria bacterium RIFCSPLOWO2_01_FULL_53_13</name>
    <dbReference type="NCBI Taxonomy" id="1798651"/>
    <lineage>
        <taxon>Bacteria</taxon>
        <taxon>Candidatus Liptoniibacteriota</taxon>
    </lineage>
</organism>
<keyword evidence="2" id="KW-0547">Nucleotide-binding</keyword>
<dbReference type="Proteomes" id="UP000178348">
    <property type="component" value="Unassembled WGS sequence"/>
</dbReference>
<evidence type="ECO:0008006" key="10">
    <source>
        <dbReference type="Google" id="ProtNLM"/>
    </source>
</evidence>
<evidence type="ECO:0000259" key="7">
    <source>
        <dbReference type="Pfam" id="PF08544"/>
    </source>
</evidence>
<sequence>MIITRTPLRLEFLGGSTDIASFYRRTPGHILNATIDKYIHIIVKKTDREDILFIHEKLERVSRADELTHERARAVLKHFHIKNGIEIVSLSDVGQGGSGLGSSSSFTVGLVHALAVFTRARMSVRGIAELAAHIEIDVVGAPIGKQDQFVAAFGGTNHTMYQKNGFVEVKPIRISLQKTKAFHDHLLVFRTGTTRSASAILGDQAKREKEIFPYLKTMAGLVEPAARAFAAGDLKRFAELLYKEWTIKKNLGPGVTNNEIETMYAKAKRAGAWGGRVSGAGGGGFLFMLAPQSRHGAIRRALKKYDEFPLHLTDEGTILVLRETKETNNR</sequence>
<dbReference type="SUPFAM" id="SSF55060">
    <property type="entry name" value="GHMP Kinase, C-terminal domain"/>
    <property type="match status" value="1"/>
</dbReference>
<comment type="caution">
    <text evidence="8">The sequence shown here is derived from an EMBL/GenBank/DDBJ whole genome shotgun (WGS) entry which is preliminary data.</text>
</comment>
<dbReference type="GO" id="GO:0050201">
    <property type="term" value="F:fucokinase activity"/>
    <property type="evidence" value="ECO:0007669"/>
    <property type="project" value="TreeGrafter"/>
</dbReference>
<proteinExistence type="inferred from homology"/>
<evidence type="ECO:0000256" key="1">
    <source>
        <dbReference type="ARBA" id="ARBA00022679"/>
    </source>
</evidence>
<evidence type="ECO:0000256" key="2">
    <source>
        <dbReference type="ARBA" id="ARBA00022741"/>
    </source>
</evidence>
<dbReference type="InterPro" id="IPR013750">
    <property type="entry name" value="GHMP_kinase_C_dom"/>
</dbReference>
<dbReference type="PRINTS" id="PR00960">
    <property type="entry name" value="LMBPPROTEIN"/>
</dbReference>
<gene>
    <name evidence="8" type="ORF">A2946_01990</name>
</gene>
<evidence type="ECO:0000256" key="3">
    <source>
        <dbReference type="ARBA" id="ARBA00022777"/>
    </source>
</evidence>
<dbReference type="InterPro" id="IPR036554">
    <property type="entry name" value="GHMP_kinase_C_sf"/>
</dbReference>
<comment type="similarity">
    <text evidence="5">Belongs to the GHMP kinase family.</text>
</comment>
<protein>
    <recommendedName>
        <fullName evidence="10">GHMP kinase</fullName>
    </recommendedName>
</protein>
<dbReference type="InterPro" id="IPR020568">
    <property type="entry name" value="Ribosomal_Su5_D2-typ_SF"/>
</dbReference>
<dbReference type="InterPro" id="IPR006204">
    <property type="entry name" value="GHMP_kinase_N_dom"/>
</dbReference>
<keyword evidence="4" id="KW-0067">ATP-binding</keyword>
<feature type="domain" description="GHMP kinase N-terminal" evidence="6">
    <location>
        <begin position="72"/>
        <end position="155"/>
    </location>
</feature>
<evidence type="ECO:0000259" key="6">
    <source>
        <dbReference type="Pfam" id="PF00288"/>
    </source>
</evidence>
<reference evidence="8 9" key="1">
    <citation type="journal article" date="2016" name="Nat. Commun.">
        <title>Thousands of microbial genomes shed light on interconnected biogeochemical processes in an aquifer system.</title>
        <authorList>
            <person name="Anantharaman K."/>
            <person name="Brown C.T."/>
            <person name="Hug L.A."/>
            <person name="Sharon I."/>
            <person name="Castelle C.J."/>
            <person name="Probst A.J."/>
            <person name="Thomas B.C."/>
            <person name="Singh A."/>
            <person name="Wilkins M.J."/>
            <person name="Karaoz U."/>
            <person name="Brodie E.L."/>
            <person name="Williams K.H."/>
            <person name="Hubbard S.S."/>
            <person name="Banfield J.F."/>
        </authorList>
    </citation>
    <scope>NUCLEOTIDE SEQUENCE [LARGE SCALE GENOMIC DNA]</scope>
</reference>
<dbReference type="GO" id="GO:0042352">
    <property type="term" value="P:GDP-L-fucose salvage"/>
    <property type="evidence" value="ECO:0007669"/>
    <property type="project" value="TreeGrafter"/>
</dbReference>
<evidence type="ECO:0000313" key="8">
    <source>
        <dbReference type="EMBL" id="OGZ01621.1"/>
    </source>
</evidence>
<dbReference type="PANTHER" id="PTHR32463:SF0">
    <property type="entry name" value="L-FUCOSE KINASE"/>
    <property type="match status" value="1"/>
</dbReference>
<dbReference type="AlphaFoldDB" id="A0A1G2CLT9"/>
<evidence type="ECO:0000256" key="5">
    <source>
        <dbReference type="ARBA" id="ARBA00038121"/>
    </source>
</evidence>
<keyword evidence="3" id="KW-0418">Kinase</keyword>
<dbReference type="Gene3D" id="3.30.230.120">
    <property type="match status" value="1"/>
</dbReference>
<evidence type="ECO:0000256" key="4">
    <source>
        <dbReference type="ARBA" id="ARBA00022840"/>
    </source>
</evidence>
<dbReference type="InterPro" id="IPR001174">
    <property type="entry name" value="HddA/FKP"/>
</dbReference>